<dbReference type="EMBL" id="LUCH01002175">
    <property type="protein sequence ID" value="KAF5401879.1"/>
    <property type="molecule type" value="Genomic_DNA"/>
</dbReference>
<feature type="compositionally biased region" description="Polar residues" evidence="1">
    <location>
        <begin position="150"/>
        <end position="160"/>
    </location>
</feature>
<dbReference type="OrthoDB" id="6266169at2759"/>
<reference evidence="2" key="1">
    <citation type="submission" date="2019-05" db="EMBL/GenBank/DDBJ databases">
        <title>Annotation for the trematode Paragonimus heterotremus.</title>
        <authorList>
            <person name="Choi Y.-J."/>
        </authorList>
    </citation>
    <scope>NUCLEOTIDE SEQUENCE</scope>
    <source>
        <strain evidence="2">LC</strain>
    </source>
</reference>
<feature type="compositionally biased region" description="Polar residues" evidence="1">
    <location>
        <begin position="282"/>
        <end position="304"/>
    </location>
</feature>
<dbReference type="AlphaFoldDB" id="A0A8J4TLT6"/>
<feature type="region of interest" description="Disordered" evidence="1">
    <location>
        <begin position="36"/>
        <end position="62"/>
    </location>
</feature>
<organism evidence="2 3">
    <name type="scientific">Paragonimus heterotremus</name>
    <dbReference type="NCBI Taxonomy" id="100268"/>
    <lineage>
        <taxon>Eukaryota</taxon>
        <taxon>Metazoa</taxon>
        <taxon>Spiralia</taxon>
        <taxon>Lophotrochozoa</taxon>
        <taxon>Platyhelminthes</taxon>
        <taxon>Trematoda</taxon>
        <taxon>Digenea</taxon>
        <taxon>Plagiorchiida</taxon>
        <taxon>Troglotremata</taxon>
        <taxon>Troglotrematidae</taxon>
        <taxon>Paragonimus</taxon>
    </lineage>
</organism>
<sequence length="361" mass="39744">MGSNSSSVRFHSSACSRERSNLSFLVDVVASVRKRNTTASTSPTGLRMRHQSADTHISTPRHFRPRSLTESSAYATTSHLFLGSTDSLRETLTSSMDAASCAPLYRVGNKSPRTVASKYRKKRMAPPPPLSPPLVPAVLDVRHSTTPHFTSAFAMNSGNTSREHPSPSALRIRKKPSSSWSTSELSPRSVYFSSRPVSDFVGRSKSFAQKIPSARHYSSRPHRKSYTAILRASSVLPIQTHMTHFPNVLQVCCSDLPSLVEYARGLNVEENSSESLPVPYTSAESSIHENSVQSSAMQPSSKTNKPAVAPRPSAELLAKHVAHRHTLNLWVPTAVSPIDMHHSAEFTDELKRVTSRFLESR</sequence>
<keyword evidence="3" id="KW-1185">Reference proteome</keyword>
<proteinExistence type="predicted"/>
<feature type="region of interest" description="Disordered" evidence="1">
    <location>
        <begin position="273"/>
        <end position="311"/>
    </location>
</feature>
<protein>
    <submittedName>
        <fullName evidence="2">Uncharacterized protein</fullName>
    </submittedName>
</protein>
<dbReference type="Proteomes" id="UP000748531">
    <property type="component" value="Unassembled WGS sequence"/>
</dbReference>
<evidence type="ECO:0000313" key="3">
    <source>
        <dbReference type="Proteomes" id="UP000748531"/>
    </source>
</evidence>
<gene>
    <name evidence="2" type="ORF">PHET_04975</name>
</gene>
<evidence type="ECO:0000256" key="1">
    <source>
        <dbReference type="SAM" id="MobiDB-lite"/>
    </source>
</evidence>
<accession>A0A8J4TLT6</accession>
<comment type="caution">
    <text evidence="2">The sequence shown here is derived from an EMBL/GenBank/DDBJ whole genome shotgun (WGS) entry which is preliminary data.</text>
</comment>
<feature type="region of interest" description="Disordered" evidence="1">
    <location>
        <begin position="150"/>
        <end position="184"/>
    </location>
</feature>
<evidence type="ECO:0000313" key="2">
    <source>
        <dbReference type="EMBL" id="KAF5401879.1"/>
    </source>
</evidence>
<name>A0A8J4TLT6_9TREM</name>